<dbReference type="PANTHER" id="PTHR47843:SF5">
    <property type="entry name" value="BTB_POZ DOMAIN PROTEIN"/>
    <property type="match status" value="1"/>
</dbReference>
<dbReference type="SUPFAM" id="SSF54695">
    <property type="entry name" value="POZ domain"/>
    <property type="match status" value="1"/>
</dbReference>
<protein>
    <recommendedName>
        <fullName evidence="1">BTB domain-containing protein</fullName>
    </recommendedName>
</protein>
<dbReference type="CDD" id="cd18186">
    <property type="entry name" value="BTB_POZ_ZBTB_KLHL-like"/>
    <property type="match status" value="1"/>
</dbReference>
<dbReference type="PANTHER" id="PTHR47843">
    <property type="entry name" value="BTB DOMAIN-CONTAINING PROTEIN-RELATED"/>
    <property type="match status" value="1"/>
</dbReference>
<comment type="caution">
    <text evidence="2">The sequence shown here is derived from an EMBL/GenBank/DDBJ whole genome shotgun (WGS) entry which is preliminary data.</text>
</comment>
<dbReference type="Proteomes" id="UP001600888">
    <property type="component" value="Unassembled WGS sequence"/>
</dbReference>
<reference evidence="2 3" key="1">
    <citation type="submission" date="2024-03" db="EMBL/GenBank/DDBJ databases">
        <title>A high-quality draft genome sequence of Diaporthe vaccinii, a causative agent of upright dieback and viscid rot disease in cranberry plants.</title>
        <authorList>
            <person name="Sarrasin M."/>
            <person name="Lang B.F."/>
            <person name="Burger G."/>
        </authorList>
    </citation>
    <scope>NUCLEOTIDE SEQUENCE [LARGE SCALE GENOMIC DNA]</scope>
    <source>
        <strain evidence="2 3">IS7</strain>
    </source>
</reference>
<proteinExistence type="predicted"/>
<dbReference type="SMART" id="SM00225">
    <property type="entry name" value="BTB"/>
    <property type="match status" value="1"/>
</dbReference>
<dbReference type="Gene3D" id="3.30.710.10">
    <property type="entry name" value="Potassium Channel Kv1.1, Chain A"/>
    <property type="match status" value="1"/>
</dbReference>
<keyword evidence="3" id="KW-1185">Reference proteome</keyword>
<gene>
    <name evidence="2" type="ORF">FJTKL_15060</name>
</gene>
<organism evidence="2 3">
    <name type="scientific">Diaporthe vaccinii</name>
    <dbReference type="NCBI Taxonomy" id="105482"/>
    <lineage>
        <taxon>Eukaryota</taxon>
        <taxon>Fungi</taxon>
        <taxon>Dikarya</taxon>
        <taxon>Ascomycota</taxon>
        <taxon>Pezizomycotina</taxon>
        <taxon>Sordariomycetes</taxon>
        <taxon>Sordariomycetidae</taxon>
        <taxon>Diaporthales</taxon>
        <taxon>Diaporthaceae</taxon>
        <taxon>Diaporthe</taxon>
        <taxon>Diaporthe eres species complex</taxon>
    </lineage>
</organism>
<feature type="domain" description="BTB" evidence="1">
    <location>
        <begin position="22"/>
        <end position="89"/>
    </location>
</feature>
<evidence type="ECO:0000259" key="1">
    <source>
        <dbReference type="PROSITE" id="PS50097"/>
    </source>
</evidence>
<dbReference type="EMBL" id="JBAWTH010000092">
    <property type="protein sequence ID" value="KAL2277930.1"/>
    <property type="molecule type" value="Genomic_DNA"/>
</dbReference>
<evidence type="ECO:0000313" key="2">
    <source>
        <dbReference type="EMBL" id="KAL2277930.1"/>
    </source>
</evidence>
<dbReference type="InterPro" id="IPR000210">
    <property type="entry name" value="BTB/POZ_dom"/>
</dbReference>
<accession>A0ABR4E6B6</accession>
<sequence length="130" mass="14536">MTIAVDDSKSGDLELLSSGNFSDVEVVCGNRSWKCHGAILVPRCLWFRKALMGHFKEANTRQVTLVEEDPICVDLVLKYIYGRGLDIMKSVSTEHFVEHCVSLWHTADFLMLEALKRCVESAVRDSATSG</sequence>
<name>A0ABR4E6B6_9PEZI</name>
<dbReference type="Pfam" id="PF00651">
    <property type="entry name" value="BTB"/>
    <property type="match status" value="1"/>
</dbReference>
<dbReference type="InterPro" id="IPR011333">
    <property type="entry name" value="SKP1/BTB/POZ_sf"/>
</dbReference>
<evidence type="ECO:0000313" key="3">
    <source>
        <dbReference type="Proteomes" id="UP001600888"/>
    </source>
</evidence>
<dbReference type="PROSITE" id="PS50097">
    <property type="entry name" value="BTB"/>
    <property type="match status" value="1"/>
</dbReference>